<reference evidence="2" key="1">
    <citation type="submission" date="2021-01" db="EMBL/GenBank/DDBJ databases">
        <authorList>
            <person name="Corre E."/>
            <person name="Pelletier E."/>
            <person name="Niang G."/>
            <person name="Scheremetjew M."/>
            <person name="Finn R."/>
            <person name="Kale V."/>
            <person name="Holt S."/>
            <person name="Cochrane G."/>
            <person name="Meng A."/>
            <person name="Brown T."/>
            <person name="Cohen L."/>
        </authorList>
    </citation>
    <scope>NUCLEOTIDE SEQUENCE</scope>
    <source>
        <strain evidence="2">NIES-2562</strain>
    </source>
</reference>
<feature type="compositionally biased region" description="Low complexity" evidence="1">
    <location>
        <begin position="37"/>
        <end position="46"/>
    </location>
</feature>
<dbReference type="AlphaFoldDB" id="A0A7S3LS07"/>
<accession>A0A7S3LS07</accession>
<name>A0A7S3LS07_9EUKA</name>
<protein>
    <submittedName>
        <fullName evidence="2">Uncharacterized protein</fullName>
    </submittedName>
</protein>
<sequence length="197" mass="21228">MSGDNGDLNASWVELNASVTNNSPRVESQGRSEEHASSSASLAPPSYGEQQLYPNISSAPYFESVIVEDPVPATEESLDERSIPTAAVASSYQSSHSGSPYRSGPARSPASNERQEMEEVPTTHSQSDAQNSASNQSNGFFAYWWAEIKAAAKEVVADVMQEDATKRRRARVKYALVWLAATILLGKGDKGGCKKGR</sequence>
<feature type="compositionally biased region" description="Low complexity" evidence="1">
    <location>
        <begin position="90"/>
        <end position="105"/>
    </location>
</feature>
<evidence type="ECO:0000313" key="2">
    <source>
        <dbReference type="EMBL" id="CAE0262257.1"/>
    </source>
</evidence>
<feature type="region of interest" description="Disordered" evidence="1">
    <location>
        <begin position="1"/>
        <end position="54"/>
    </location>
</feature>
<organism evidence="2">
    <name type="scientific">Palpitomonas bilix</name>
    <dbReference type="NCBI Taxonomy" id="652834"/>
    <lineage>
        <taxon>Eukaryota</taxon>
        <taxon>Eukaryota incertae sedis</taxon>
    </lineage>
</organism>
<feature type="compositionally biased region" description="Polar residues" evidence="1">
    <location>
        <begin position="17"/>
        <end position="26"/>
    </location>
</feature>
<gene>
    <name evidence="2" type="ORF">PBIL07802_LOCUS24552</name>
</gene>
<evidence type="ECO:0000256" key="1">
    <source>
        <dbReference type="SAM" id="MobiDB-lite"/>
    </source>
</evidence>
<proteinExistence type="predicted"/>
<dbReference type="EMBL" id="HBIB01037558">
    <property type="protein sequence ID" value="CAE0262257.1"/>
    <property type="molecule type" value="Transcribed_RNA"/>
</dbReference>
<feature type="region of interest" description="Disordered" evidence="1">
    <location>
        <begin position="72"/>
        <end position="133"/>
    </location>
</feature>